<sequence>MDNRDNFFKKFINCTYNLKALMTYPKYGIGKAILYVFLITILLGGLRGITIGYRMDKELGNLNSTLQNSEYKFNIEDGILHAENSPLKLEGISSLIYIDENKSLNEIDDLRDLTVHNDNNILFLKDGVYLQAESYKQQAHYKDLIGDNRLDNNILLGELSYVLKILVAIVILYTILITFINTLINCLFATIFASFALLIMRMFMKYSILYSLTLYTCTLPLIFQVVLQIIFPNIDLDTMFIVGTLVYVIFILKYIKGEMINNKINKDKI</sequence>
<dbReference type="Pfam" id="PF06691">
    <property type="entry name" value="DUF1189"/>
    <property type="match status" value="1"/>
</dbReference>
<dbReference type="EMBL" id="CP017253">
    <property type="protein sequence ID" value="AOR22238.1"/>
    <property type="molecule type" value="Genomic_DNA"/>
</dbReference>
<organism evidence="2 3">
    <name type="scientific">Clostridium taeniosporum</name>
    <dbReference type="NCBI Taxonomy" id="394958"/>
    <lineage>
        <taxon>Bacteria</taxon>
        <taxon>Bacillati</taxon>
        <taxon>Bacillota</taxon>
        <taxon>Clostridia</taxon>
        <taxon>Eubacteriales</taxon>
        <taxon>Clostridiaceae</taxon>
        <taxon>Clostridium</taxon>
    </lineage>
</organism>
<keyword evidence="3" id="KW-1185">Reference proteome</keyword>
<feature type="transmembrane region" description="Helical" evidence="1">
    <location>
        <begin position="237"/>
        <end position="255"/>
    </location>
</feature>
<name>A0A1D7XFV2_9CLOT</name>
<keyword evidence="1" id="KW-0472">Membrane</keyword>
<dbReference type="Proteomes" id="UP000094652">
    <property type="component" value="Chromosome"/>
</dbReference>
<accession>A0A1D7XFV2</accession>
<proteinExistence type="predicted"/>
<evidence type="ECO:0000313" key="2">
    <source>
        <dbReference type="EMBL" id="AOR22238.1"/>
    </source>
</evidence>
<dbReference type="InterPro" id="IPR009574">
    <property type="entry name" value="DUF1189"/>
</dbReference>
<protein>
    <submittedName>
        <fullName evidence="2">DUF1189 domain-containing protein</fullName>
    </submittedName>
</protein>
<dbReference type="AlphaFoldDB" id="A0A1D7XFV2"/>
<dbReference type="STRING" id="394958.BGI42_00130"/>
<reference evidence="3" key="1">
    <citation type="submission" date="2016-09" db="EMBL/GenBank/DDBJ databases">
        <title>Genomics of Clostridium taeniosporum, an organism which forms endospores with ribbon-like appendages.</title>
        <authorList>
            <person name="Walker J.R."/>
        </authorList>
    </citation>
    <scope>NUCLEOTIDE SEQUENCE [LARGE SCALE GENOMIC DNA]</scope>
    <source>
        <strain evidence="3">1/k</strain>
    </source>
</reference>
<dbReference type="OrthoDB" id="1935735at2"/>
<evidence type="ECO:0000256" key="1">
    <source>
        <dbReference type="SAM" id="Phobius"/>
    </source>
</evidence>
<feature type="transmembrane region" description="Helical" evidence="1">
    <location>
        <begin position="32"/>
        <end position="53"/>
    </location>
</feature>
<feature type="transmembrane region" description="Helical" evidence="1">
    <location>
        <begin position="182"/>
        <end position="200"/>
    </location>
</feature>
<dbReference type="RefSeq" id="WP_069678404.1">
    <property type="nucleotide sequence ID" value="NZ_CP017253.2"/>
</dbReference>
<feature type="transmembrane region" description="Helical" evidence="1">
    <location>
        <begin position="212"/>
        <end position="231"/>
    </location>
</feature>
<evidence type="ECO:0000313" key="3">
    <source>
        <dbReference type="Proteomes" id="UP000094652"/>
    </source>
</evidence>
<keyword evidence="1" id="KW-0812">Transmembrane</keyword>
<keyword evidence="1" id="KW-1133">Transmembrane helix</keyword>
<gene>
    <name evidence="2" type="ORF">BGI42_00130</name>
</gene>
<dbReference type="KEGG" id="ctae:BGI42_00130"/>